<dbReference type="EMBL" id="QPKB01000004">
    <property type="protein sequence ID" value="RWR83096.1"/>
    <property type="molecule type" value="Genomic_DNA"/>
</dbReference>
<reference evidence="8 9" key="1">
    <citation type="journal article" date="2019" name="Nat. Plants">
        <title>Stout camphor tree genome fills gaps in understanding of flowering plant genome evolution.</title>
        <authorList>
            <person name="Chaw S.M."/>
            <person name="Liu Y.C."/>
            <person name="Wu Y.W."/>
            <person name="Wang H.Y."/>
            <person name="Lin C.I."/>
            <person name="Wu C.S."/>
            <person name="Ke H.M."/>
            <person name="Chang L.Y."/>
            <person name="Hsu C.Y."/>
            <person name="Yang H.T."/>
            <person name="Sudianto E."/>
            <person name="Hsu M.H."/>
            <person name="Wu K.P."/>
            <person name="Wang L.N."/>
            <person name="Leebens-Mack J.H."/>
            <person name="Tsai I.J."/>
        </authorList>
    </citation>
    <scope>NUCLEOTIDE SEQUENCE [LARGE SCALE GENOMIC DNA]</scope>
    <source>
        <strain evidence="9">cv. Chaw 1501</strain>
        <tissue evidence="8">Young leaves</tissue>
    </source>
</reference>
<dbReference type="Pfam" id="PF06886">
    <property type="entry name" value="TPX2"/>
    <property type="match status" value="1"/>
</dbReference>
<feature type="region of interest" description="Disordered" evidence="6">
    <location>
        <begin position="1"/>
        <end position="38"/>
    </location>
</feature>
<feature type="compositionally biased region" description="Polar residues" evidence="6">
    <location>
        <begin position="75"/>
        <end position="84"/>
    </location>
</feature>
<feature type="compositionally biased region" description="Basic and acidic residues" evidence="6">
    <location>
        <begin position="199"/>
        <end position="209"/>
    </location>
</feature>
<evidence type="ECO:0000313" key="9">
    <source>
        <dbReference type="Proteomes" id="UP000283530"/>
    </source>
</evidence>
<evidence type="ECO:0000256" key="3">
    <source>
        <dbReference type="ARBA" id="ARBA00022490"/>
    </source>
</evidence>
<keyword evidence="5" id="KW-0206">Cytoskeleton</keyword>
<feature type="compositionally biased region" description="Polar residues" evidence="6">
    <location>
        <begin position="400"/>
        <end position="418"/>
    </location>
</feature>
<dbReference type="GO" id="GO:0005874">
    <property type="term" value="C:microtubule"/>
    <property type="evidence" value="ECO:0007669"/>
    <property type="project" value="UniProtKB-KW"/>
</dbReference>
<dbReference type="AlphaFoldDB" id="A0A443NX81"/>
<name>A0A443NX81_9MAGN</name>
<dbReference type="GO" id="GO:0008017">
    <property type="term" value="F:microtubule binding"/>
    <property type="evidence" value="ECO:0007669"/>
    <property type="project" value="InterPro"/>
</dbReference>
<evidence type="ECO:0000313" key="8">
    <source>
        <dbReference type="EMBL" id="RWR83096.1"/>
    </source>
</evidence>
<organism evidence="8 9">
    <name type="scientific">Cinnamomum micranthum f. kanehirae</name>
    <dbReference type="NCBI Taxonomy" id="337451"/>
    <lineage>
        <taxon>Eukaryota</taxon>
        <taxon>Viridiplantae</taxon>
        <taxon>Streptophyta</taxon>
        <taxon>Embryophyta</taxon>
        <taxon>Tracheophyta</taxon>
        <taxon>Spermatophyta</taxon>
        <taxon>Magnoliopsida</taxon>
        <taxon>Magnoliidae</taxon>
        <taxon>Laurales</taxon>
        <taxon>Lauraceae</taxon>
        <taxon>Cinnamomum</taxon>
    </lineage>
</organism>
<feature type="domain" description="TPX2 C-terminal" evidence="7">
    <location>
        <begin position="246"/>
        <end position="318"/>
    </location>
</feature>
<evidence type="ECO:0000256" key="2">
    <source>
        <dbReference type="ARBA" id="ARBA00005885"/>
    </source>
</evidence>
<dbReference type="PANTHER" id="PTHR31358:SF29">
    <property type="entry name" value="PROTEIN WVD2-LIKE 5-RELATED"/>
    <property type="match status" value="1"/>
</dbReference>
<dbReference type="Proteomes" id="UP000283530">
    <property type="component" value="Unassembled WGS sequence"/>
</dbReference>
<comment type="similarity">
    <text evidence="2">Belongs to the TPX2 family.</text>
</comment>
<gene>
    <name evidence="8" type="ORF">CKAN_01183900</name>
</gene>
<evidence type="ECO:0000259" key="7">
    <source>
        <dbReference type="Pfam" id="PF06886"/>
    </source>
</evidence>
<keyword evidence="9" id="KW-1185">Reference proteome</keyword>
<comment type="caution">
    <text evidence="8">The sequence shown here is derived from an EMBL/GenBank/DDBJ whole genome shotgun (WGS) entry which is preliminary data.</text>
</comment>
<keyword evidence="3" id="KW-0963">Cytoplasm</keyword>
<evidence type="ECO:0000256" key="1">
    <source>
        <dbReference type="ARBA" id="ARBA00004245"/>
    </source>
</evidence>
<feature type="region of interest" description="Disordered" evidence="6">
    <location>
        <begin position="303"/>
        <end position="453"/>
    </location>
</feature>
<evidence type="ECO:0000256" key="5">
    <source>
        <dbReference type="ARBA" id="ARBA00023212"/>
    </source>
</evidence>
<feature type="compositionally biased region" description="Polar residues" evidence="6">
    <location>
        <begin position="187"/>
        <end position="196"/>
    </location>
</feature>
<feature type="compositionally biased region" description="Polar residues" evidence="6">
    <location>
        <begin position="332"/>
        <end position="361"/>
    </location>
</feature>
<evidence type="ECO:0000256" key="6">
    <source>
        <dbReference type="SAM" id="MobiDB-lite"/>
    </source>
</evidence>
<dbReference type="OrthoDB" id="1939285at2759"/>
<feature type="region of interest" description="Disordered" evidence="6">
    <location>
        <begin position="50"/>
        <end position="249"/>
    </location>
</feature>
<comment type="subcellular location">
    <subcellularLocation>
        <location evidence="1">Cytoplasm</location>
        <location evidence="1">Cytoskeleton</location>
    </subcellularLocation>
</comment>
<feature type="compositionally biased region" description="Polar residues" evidence="6">
    <location>
        <begin position="120"/>
        <end position="135"/>
    </location>
</feature>
<protein>
    <submittedName>
        <fullName evidence="8">Protein WVD2-like protein 6 isoform X3</fullName>
    </submittedName>
</protein>
<keyword evidence="4" id="KW-0493">Microtubule</keyword>
<dbReference type="InterPro" id="IPR027329">
    <property type="entry name" value="TPX2_C"/>
</dbReference>
<evidence type="ECO:0000256" key="4">
    <source>
        <dbReference type="ARBA" id="ARBA00022701"/>
    </source>
</evidence>
<feature type="compositionally biased region" description="Polar residues" evidence="6">
    <location>
        <begin position="142"/>
        <end position="162"/>
    </location>
</feature>
<accession>A0A443NX81</accession>
<sequence length="453" mass="48961">MDASNLIIDNGNSTDHTNGIPEQLTLPGMEDRSLDGVNGTLRSMQLDSMSEAISELEKNEAVQSSMGKVEDESTLYEQNKSSDVSQKDREESKNSGNEQPSSPKHAVATFGKKNKDGNQVDATNTISNGSFTSTSRSKEPFAQTNRRSFNGRQTVKGNTSVDSGRPARSTSTPSSTLDSKKPGKSEFASSATNLSQPEGVKKQTKDLKSLKQTHNNVEEDSISASSSPTAAGSKPQRMGTKPSYGFSFKCDERAEKRKEFFSKLEEKIHAKEMERTNMQAKSKETQEAEIKLLRKSLTFKATPMPSFYQEPPPPKIPVTRPKSPKLGRNKSMPPTSSKGNGTGSSQAGRLSLDSKVSQNSLVKEPTQDTKKPLQKSLPRLPSEKSTPANPADDALKAPSEPQNADNTAKTLAAEQSLTDAKPDGPATTEEQPEPVEQESANGAPLDQPSEGQQ</sequence>
<dbReference type="PANTHER" id="PTHR31358">
    <property type="entry name" value="PROTEIN WVD2-LIKE 4"/>
    <property type="match status" value="1"/>
</dbReference>
<dbReference type="InterPro" id="IPR044833">
    <property type="entry name" value="WDL5/6"/>
</dbReference>
<proteinExistence type="inferred from homology"/>